<dbReference type="InterPro" id="IPR016163">
    <property type="entry name" value="Ald_DH_C"/>
</dbReference>
<protein>
    <submittedName>
        <fullName evidence="7">Succinate semialdehyde dehydrogenase</fullName>
    </submittedName>
</protein>
<dbReference type="InterPro" id="IPR029510">
    <property type="entry name" value="Ald_DH_CS_GLU"/>
</dbReference>
<keyword evidence="2 5" id="KW-0560">Oxidoreductase</keyword>
<reference evidence="7" key="1">
    <citation type="journal article" date="2019" name="Chemosphere">
        <title>Novel tetrahydrofuran (THF) degradation-associated genes and cooperation patterns of a THF-degrading microbial community as revealed by metagenomic.</title>
        <authorList>
            <person name="Qi M."/>
            <person name="Huang H."/>
            <person name="Zhang Y."/>
            <person name="Wang H."/>
            <person name="Li H."/>
            <person name="Lu Z."/>
        </authorList>
    </citation>
    <scope>NUCLEOTIDE SEQUENCE</scope>
</reference>
<keyword evidence="3" id="KW-0520">NAD</keyword>
<feature type="domain" description="Aldehyde dehydrogenase" evidence="6">
    <location>
        <begin position="31"/>
        <end position="496"/>
    </location>
</feature>
<organism evidence="7">
    <name type="scientific">uncultured Pseudonocardia sp</name>
    <dbReference type="NCBI Taxonomy" id="211455"/>
    <lineage>
        <taxon>Bacteria</taxon>
        <taxon>Bacillati</taxon>
        <taxon>Actinomycetota</taxon>
        <taxon>Actinomycetes</taxon>
        <taxon>Pseudonocardiales</taxon>
        <taxon>Pseudonocardiaceae</taxon>
        <taxon>Pseudonocardia</taxon>
        <taxon>environmental samples</taxon>
    </lineage>
</organism>
<sequence length="500" mass="53526">MTVIAKPDHLLRDDVQTFLNRAKKLFIGGQWREAADGKTLDVFDPAVGTRICTVAAGDVEDVDRAVAAARHAFDEGPWSKLNPSERGRLIWRLADLLEEHADEFAQIDALDNGKPVTDARAVDVGFSIELLRYMAGWANKIYGETIPLTNPADFHAYTLREPVGVVGQIVPWNFPLMMAVWKVAPALAAGCTVILKPAEQTPLSALRLAELTEEAGFPPGVFNVITGFGETAGAAIAAHDDIDKVAFTGSTEVGRLIAQAASGNLKKVSLELGGKSPVIVFGDSDIEQAVAGASSAIFYNNGQTCTAGSRLYVHRKIYDKVLEGVANEASSLSIGHGLDPSTRIGPLISEEQRDRVTGYIAQGREAGAEVIVGGDTVGDSGYFIQPTILTRTDPSMSVVREEIFGPVLCAMSFDDETIDNVVREANNSVYGLAASLYTRDVSVAHRVAKRLKAGTIGINTHHVVDVALPFGGFKQSGYGRDMGRDAIDQYTDVKSIGIAL</sequence>
<dbReference type="InterPro" id="IPR016160">
    <property type="entry name" value="Ald_DH_CS_CYS"/>
</dbReference>
<evidence type="ECO:0000256" key="2">
    <source>
        <dbReference type="ARBA" id="ARBA00023002"/>
    </source>
</evidence>
<dbReference type="FunFam" id="3.40.309.10:FF:000012">
    <property type="entry name" value="Betaine aldehyde dehydrogenase"/>
    <property type="match status" value="1"/>
</dbReference>
<dbReference type="PROSITE" id="PS00687">
    <property type="entry name" value="ALDEHYDE_DEHYDR_GLU"/>
    <property type="match status" value="1"/>
</dbReference>
<dbReference type="EMBL" id="MK370037">
    <property type="protein sequence ID" value="QCY50161.1"/>
    <property type="molecule type" value="Genomic_DNA"/>
</dbReference>
<evidence type="ECO:0000256" key="5">
    <source>
        <dbReference type="RuleBase" id="RU003345"/>
    </source>
</evidence>
<evidence type="ECO:0000259" key="6">
    <source>
        <dbReference type="Pfam" id="PF00171"/>
    </source>
</evidence>
<dbReference type="InterPro" id="IPR016161">
    <property type="entry name" value="Ald_DH/histidinol_DH"/>
</dbReference>
<evidence type="ECO:0000256" key="1">
    <source>
        <dbReference type="ARBA" id="ARBA00009986"/>
    </source>
</evidence>
<proteinExistence type="inferred from homology"/>
<gene>
    <name evidence="7" type="primary">thmXS</name>
</gene>
<evidence type="ECO:0000256" key="3">
    <source>
        <dbReference type="ARBA" id="ARBA00023027"/>
    </source>
</evidence>
<dbReference type="InterPro" id="IPR016162">
    <property type="entry name" value="Ald_DH_N"/>
</dbReference>
<dbReference type="Gene3D" id="3.40.309.10">
    <property type="entry name" value="Aldehyde Dehydrogenase, Chain A, domain 2"/>
    <property type="match status" value="1"/>
</dbReference>
<dbReference type="Pfam" id="PF00171">
    <property type="entry name" value="Aldedh"/>
    <property type="match status" value="1"/>
</dbReference>
<dbReference type="FunFam" id="3.40.605.10:FF:000011">
    <property type="entry name" value="ALD5p Mitochondrial aldehyde dehydrogenase"/>
    <property type="match status" value="1"/>
</dbReference>
<dbReference type="GO" id="GO:0016620">
    <property type="term" value="F:oxidoreductase activity, acting on the aldehyde or oxo group of donors, NAD or NADP as acceptor"/>
    <property type="evidence" value="ECO:0007669"/>
    <property type="project" value="InterPro"/>
</dbReference>
<dbReference type="PANTHER" id="PTHR11699">
    <property type="entry name" value="ALDEHYDE DEHYDROGENASE-RELATED"/>
    <property type="match status" value="1"/>
</dbReference>
<accession>A0A4Y5R0B0</accession>
<dbReference type="FunFam" id="3.40.605.10:FF:000026">
    <property type="entry name" value="Aldehyde dehydrogenase, putative"/>
    <property type="match status" value="1"/>
</dbReference>
<dbReference type="Gene3D" id="3.40.605.10">
    <property type="entry name" value="Aldehyde Dehydrogenase, Chain A, domain 1"/>
    <property type="match status" value="1"/>
</dbReference>
<feature type="active site" evidence="4">
    <location>
        <position position="271"/>
    </location>
</feature>
<comment type="similarity">
    <text evidence="1 5">Belongs to the aldehyde dehydrogenase family.</text>
</comment>
<dbReference type="SUPFAM" id="SSF53720">
    <property type="entry name" value="ALDH-like"/>
    <property type="match status" value="1"/>
</dbReference>
<name>A0A4Y5R0B0_9PSEU</name>
<evidence type="ECO:0000313" key="7">
    <source>
        <dbReference type="EMBL" id="QCY50161.1"/>
    </source>
</evidence>
<dbReference type="AlphaFoldDB" id="A0A4Y5R0B0"/>
<dbReference type="InterPro" id="IPR015590">
    <property type="entry name" value="Aldehyde_DH_dom"/>
</dbReference>
<evidence type="ECO:0000256" key="4">
    <source>
        <dbReference type="PROSITE-ProRule" id="PRU10007"/>
    </source>
</evidence>
<dbReference type="PROSITE" id="PS00070">
    <property type="entry name" value="ALDEHYDE_DEHYDR_CYS"/>
    <property type="match status" value="1"/>
</dbReference>